<proteinExistence type="predicted"/>
<feature type="region of interest" description="Disordered" evidence="1">
    <location>
        <begin position="1"/>
        <end position="22"/>
    </location>
</feature>
<dbReference type="WBParaSite" id="HDID_0000408201-mRNA-1">
    <property type="protein sequence ID" value="HDID_0000408201-mRNA-1"/>
    <property type="gene ID" value="HDID_0000408201"/>
</dbReference>
<organism evidence="4">
    <name type="scientific">Hymenolepis diminuta</name>
    <name type="common">Rat tapeworm</name>
    <dbReference type="NCBI Taxonomy" id="6216"/>
    <lineage>
        <taxon>Eukaryota</taxon>
        <taxon>Metazoa</taxon>
        <taxon>Spiralia</taxon>
        <taxon>Lophotrochozoa</taxon>
        <taxon>Platyhelminthes</taxon>
        <taxon>Cestoda</taxon>
        <taxon>Eucestoda</taxon>
        <taxon>Cyclophyllidea</taxon>
        <taxon>Hymenolepididae</taxon>
        <taxon>Hymenolepis</taxon>
    </lineage>
</organism>
<accession>A0A0R3SGP2</accession>
<name>A0A0R3SGP2_HYMDI</name>
<feature type="compositionally biased region" description="Low complexity" evidence="1">
    <location>
        <begin position="84"/>
        <end position="103"/>
    </location>
</feature>
<dbReference type="Proteomes" id="UP000274504">
    <property type="component" value="Unassembled WGS sequence"/>
</dbReference>
<evidence type="ECO:0000313" key="4">
    <source>
        <dbReference type="WBParaSite" id="HDID_0000408201-mRNA-1"/>
    </source>
</evidence>
<evidence type="ECO:0000313" key="2">
    <source>
        <dbReference type="EMBL" id="VDL43425.1"/>
    </source>
</evidence>
<evidence type="ECO:0000313" key="3">
    <source>
        <dbReference type="Proteomes" id="UP000274504"/>
    </source>
</evidence>
<reference evidence="2 3" key="2">
    <citation type="submission" date="2018-11" db="EMBL/GenBank/DDBJ databases">
        <authorList>
            <consortium name="Pathogen Informatics"/>
        </authorList>
    </citation>
    <scope>NUCLEOTIDE SEQUENCE [LARGE SCALE GENOMIC DNA]</scope>
</reference>
<sequence>MSSIPKSLTETKRSTPLVNGGIPNAAIASRIPAAPGSSGAMSATVATATTSGQGRKARMAAVAPVATAPPQKTLLTGRLNVTSPPTQRTPDAQQPQQQSQPQQYASVRRAELAKVIGQATTTSNAAVQGHQGNPTYALIAYQPTQSGTFDPQLFIPFANSVCMMGNVG</sequence>
<dbReference type="AlphaFoldDB" id="A0A0R3SGP2"/>
<feature type="region of interest" description="Disordered" evidence="1">
    <location>
        <begin position="45"/>
        <end position="105"/>
    </location>
</feature>
<feature type="compositionally biased region" description="Low complexity" evidence="1">
    <location>
        <begin position="45"/>
        <end position="70"/>
    </location>
</feature>
<gene>
    <name evidence="2" type="ORF">HDID_LOCUS4080</name>
</gene>
<evidence type="ECO:0000256" key="1">
    <source>
        <dbReference type="SAM" id="MobiDB-lite"/>
    </source>
</evidence>
<dbReference type="EMBL" id="UYSG01001426">
    <property type="protein sequence ID" value="VDL43425.1"/>
    <property type="molecule type" value="Genomic_DNA"/>
</dbReference>
<protein>
    <submittedName>
        <fullName evidence="4">KID domain-containing protein</fullName>
    </submittedName>
</protein>
<reference evidence="4" key="1">
    <citation type="submission" date="2017-02" db="UniProtKB">
        <authorList>
            <consortium name="WormBaseParasite"/>
        </authorList>
    </citation>
    <scope>IDENTIFICATION</scope>
</reference>